<dbReference type="GO" id="GO:0000932">
    <property type="term" value="C:P-body"/>
    <property type="evidence" value="ECO:0007669"/>
    <property type="project" value="TreeGrafter"/>
</dbReference>
<reference evidence="7" key="1">
    <citation type="journal article" date="2008" name="Insect Biochem. Mol. Biol.">
        <title>The genome of a lepidopteran model insect, the silkworm Bombyx mori.</title>
        <authorList>
            <consortium name="International Silkworm Genome Consortium"/>
        </authorList>
    </citation>
    <scope>NUCLEOTIDE SEQUENCE [LARGE SCALE GENOMIC DNA]</scope>
    <source>
        <strain evidence="7">p50T</strain>
    </source>
</reference>
<protein>
    <recommendedName>
        <fullName evidence="5">Enhancer of mRNA-decapping protein 4 C-terminal domain-containing protein</fullName>
    </recommendedName>
</protein>
<accession>A0A8R2LU90</accession>
<dbReference type="RefSeq" id="XP_037866561.1">
    <property type="nucleotide sequence ID" value="XM_038010633.2"/>
</dbReference>
<reference evidence="6" key="2">
    <citation type="submission" date="2022-06" db="UniProtKB">
        <authorList>
            <consortium name="EnsemblMetazoa"/>
        </authorList>
    </citation>
    <scope>IDENTIFICATION</scope>
    <source>
        <strain evidence="6">p50T (Dazao)</strain>
    </source>
</reference>
<dbReference type="EnsemblMetazoa" id="XM_038010633.1">
    <property type="protein sequence ID" value="XP_037866561.1"/>
    <property type="gene ID" value="LOC105842639"/>
</dbReference>
<dbReference type="AlphaFoldDB" id="A0A8R2LU90"/>
<name>A0A8R2LU90_BOMMO</name>
<evidence type="ECO:0000256" key="1">
    <source>
        <dbReference type="ARBA" id="ARBA00004496"/>
    </source>
</evidence>
<dbReference type="Gene3D" id="1.10.220.100">
    <property type="entry name" value="conserved c-terminal region of ge- 1"/>
    <property type="match status" value="1"/>
</dbReference>
<dbReference type="KEGG" id="bmor:105842639"/>
<evidence type="ECO:0000313" key="6">
    <source>
        <dbReference type="EnsemblMetazoa" id="XP_037866561.1"/>
    </source>
</evidence>
<keyword evidence="2" id="KW-0963">Cytoplasm</keyword>
<keyword evidence="7" id="KW-1185">Reference proteome</keyword>
<sequence length="473" mass="53384">MSLSKYQNLKKSKSLCSLQNDGNNERLRVHRTSESSVELYVMMSDSDDAVEEGKEDSGFEEKVINGEILSCLEQKIDRLSDMFLEQCRLLTTLKEEIRNSKATIKKAENAHNQVFSELMKNVFSQRIKDLDKADASSMKDQSINVRAKTLLDAIESKRGISMDREISNALVNFLQSEELKEQMVRATAESVKEVIGSCVSSDCSTLYLPVLERSHRRLVRHITKVIEEAFIELEENSASLSKSVYKTSKVLRRALERHQSIVEAASDPEKNLISTLQCSVEEFLHKELKQWRQKVLDMFNAQILPTDDIVELATPEDYVNKVTSPPQPADPEHSIIDQLMKSAEIKKQMNDGDVNGSFERALSAADLSLVMAACRAAEPLHVFTPPCQLRQPVLLSLVQQLATDMVHDTILKCRYIEDAITNLNTAHPDTRAYLPLVVGEVRRHLTKFLSSFPNHVASRRVALIVMAADNLLK</sequence>
<dbReference type="Gene3D" id="6.10.140.270">
    <property type="match status" value="1"/>
</dbReference>
<keyword evidence="4" id="KW-0677">Repeat</keyword>
<feature type="domain" description="Enhancer of mRNA-decapping protein 4 C-terminal" evidence="5">
    <location>
        <begin position="345"/>
        <end position="462"/>
    </location>
</feature>
<evidence type="ECO:0000313" key="7">
    <source>
        <dbReference type="Proteomes" id="UP000005204"/>
    </source>
</evidence>
<dbReference type="InterPro" id="IPR044938">
    <property type="entry name" value="EDC4_C_sf"/>
</dbReference>
<evidence type="ECO:0000256" key="4">
    <source>
        <dbReference type="ARBA" id="ARBA00022737"/>
    </source>
</evidence>
<dbReference type="PANTHER" id="PTHR15598">
    <property type="entry name" value="ENHANCER OF MRNA-DECAPPING PROTEIN 4"/>
    <property type="match status" value="1"/>
</dbReference>
<evidence type="ECO:0000259" key="5">
    <source>
        <dbReference type="Pfam" id="PF21289"/>
    </source>
</evidence>
<keyword evidence="3" id="KW-0853">WD repeat</keyword>
<dbReference type="PANTHER" id="PTHR15598:SF5">
    <property type="entry name" value="ENHANCER OF MRNA-DECAPPING PROTEIN 4"/>
    <property type="match status" value="1"/>
</dbReference>
<dbReference type="Proteomes" id="UP000005204">
    <property type="component" value="Unassembled WGS sequence"/>
</dbReference>
<proteinExistence type="predicted"/>
<dbReference type="InterPro" id="IPR045152">
    <property type="entry name" value="EDC4-like"/>
</dbReference>
<evidence type="ECO:0000256" key="3">
    <source>
        <dbReference type="ARBA" id="ARBA00022574"/>
    </source>
</evidence>
<dbReference type="GO" id="GO:0031087">
    <property type="term" value="P:deadenylation-independent decapping of nuclear-transcribed mRNA"/>
    <property type="evidence" value="ECO:0007669"/>
    <property type="project" value="InterPro"/>
</dbReference>
<organism evidence="6 7">
    <name type="scientific">Bombyx mori</name>
    <name type="common">Silk moth</name>
    <dbReference type="NCBI Taxonomy" id="7091"/>
    <lineage>
        <taxon>Eukaryota</taxon>
        <taxon>Metazoa</taxon>
        <taxon>Ecdysozoa</taxon>
        <taxon>Arthropoda</taxon>
        <taxon>Hexapoda</taxon>
        <taxon>Insecta</taxon>
        <taxon>Pterygota</taxon>
        <taxon>Neoptera</taxon>
        <taxon>Endopterygota</taxon>
        <taxon>Lepidoptera</taxon>
        <taxon>Glossata</taxon>
        <taxon>Ditrysia</taxon>
        <taxon>Bombycoidea</taxon>
        <taxon>Bombycidae</taxon>
        <taxon>Bombycinae</taxon>
        <taxon>Bombyx</taxon>
    </lineage>
</organism>
<dbReference type="InterPro" id="IPR049404">
    <property type="entry name" value="EDC4_C"/>
</dbReference>
<comment type="subcellular location">
    <subcellularLocation>
        <location evidence="1">Cytoplasm</location>
    </subcellularLocation>
</comment>
<evidence type="ECO:0000256" key="2">
    <source>
        <dbReference type="ARBA" id="ARBA00022490"/>
    </source>
</evidence>
<dbReference type="GeneID" id="105842639"/>
<dbReference type="Pfam" id="PF21289">
    <property type="entry name" value="EDC4_C"/>
    <property type="match status" value="1"/>
</dbReference>